<dbReference type="OrthoDB" id="9776552at2"/>
<feature type="transmembrane region" description="Helical" evidence="13">
    <location>
        <begin position="12"/>
        <end position="33"/>
    </location>
</feature>
<keyword evidence="9 13" id="KW-1133">Transmembrane helix</keyword>
<dbReference type="GO" id="GO:0005886">
    <property type="term" value="C:plasma membrane"/>
    <property type="evidence" value="ECO:0007669"/>
    <property type="project" value="UniProtKB-SubCell"/>
</dbReference>
<dbReference type="Pfam" id="PF06580">
    <property type="entry name" value="His_kinase"/>
    <property type="match status" value="1"/>
</dbReference>
<dbReference type="InterPro" id="IPR036890">
    <property type="entry name" value="HATPase_C_sf"/>
</dbReference>
<organism evidence="15 16">
    <name type="scientific">Paenibacillus xerothermodurans</name>
    <dbReference type="NCBI Taxonomy" id="1977292"/>
    <lineage>
        <taxon>Bacteria</taxon>
        <taxon>Bacillati</taxon>
        <taxon>Bacillota</taxon>
        <taxon>Bacilli</taxon>
        <taxon>Bacillales</taxon>
        <taxon>Paenibacillaceae</taxon>
        <taxon>Paenibacillus</taxon>
    </lineage>
</organism>
<evidence type="ECO:0000313" key="15">
    <source>
        <dbReference type="EMBL" id="PZE20562.1"/>
    </source>
</evidence>
<evidence type="ECO:0000256" key="3">
    <source>
        <dbReference type="ARBA" id="ARBA00022553"/>
    </source>
</evidence>
<dbReference type="SMART" id="SM00304">
    <property type="entry name" value="HAMP"/>
    <property type="match status" value="1"/>
</dbReference>
<evidence type="ECO:0000256" key="1">
    <source>
        <dbReference type="ARBA" id="ARBA00004651"/>
    </source>
</evidence>
<protein>
    <submittedName>
        <fullName evidence="15">HAMP domain-containing protein</fullName>
    </submittedName>
</protein>
<evidence type="ECO:0000256" key="5">
    <source>
        <dbReference type="ARBA" id="ARBA00022692"/>
    </source>
</evidence>
<dbReference type="Gene3D" id="3.30.565.10">
    <property type="entry name" value="Histidine kinase-like ATPase, C-terminal domain"/>
    <property type="match status" value="1"/>
</dbReference>
<dbReference type="SUPFAM" id="SSF55874">
    <property type="entry name" value="ATPase domain of HSP90 chaperone/DNA topoisomerase II/histidine kinase"/>
    <property type="match status" value="1"/>
</dbReference>
<keyword evidence="4" id="KW-0808">Transferase</keyword>
<keyword evidence="8" id="KW-0067">ATP-binding</keyword>
<feature type="domain" description="HAMP" evidence="14">
    <location>
        <begin position="317"/>
        <end position="369"/>
    </location>
</feature>
<dbReference type="Gene3D" id="1.10.287.130">
    <property type="match status" value="1"/>
</dbReference>
<dbReference type="Pfam" id="PF02743">
    <property type="entry name" value="dCache_1"/>
    <property type="match status" value="1"/>
</dbReference>
<evidence type="ECO:0000256" key="7">
    <source>
        <dbReference type="ARBA" id="ARBA00022777"/>
    </source>
</evidence>
<accession>A0A2W1NYG2</accession>
<keyword evidence="5 13" id="KW-0812">Transmembrane</keyword>
<dbReference type="RefSeq" id="WP_089200315.1">
    <property type="nucleotide sequence ID" value="NZ_NHRJ02000006.1"/>
</dbReference>
<evidence type="ECO:0000256" key="10">
    <source>
        <dbReference type="ARBA" id="ARBA00023012"/>
    </source>
</evidence>
<feature type="region of interest" description="Disordered" evidence="12">
    <location>
        <begin position="549"/>
        <end position="651"/>
    </location>
</feature>
<dbReference type="GO" id="GO:0005524">
    <property type="term" value="F:ATP binding"/>
    <property type="evidence" value="ECO:0007669"/>
    <property type="project" value="UniProtKB-KW"/>
</dbReference>
<feature type="compositionally biased region" description="Low complexity" evidence="12">
    <location>
        <begin position="565"/>
        <end position="581"/>
    </location>
</feature>
<evidence type="ECO:0000256" key="2">
    <source>
        <dbReference type="ARBA" id="ARBA00022475"/>
    </source>
</evidence>
<dbReference type="CDD" id="cd06225">
    <property type="entry name" value="HAMP"/>
    <property type="match status" value="1"/>
</dbReference>
<comment type="subcellular location">
    <subcellularLocation>
        <location evidence="1">Cell membrane</location>
        <topology evidence="1">Multi-pass membrane protein</topology>
    </subcellularLocation>
</comment>
<evidence type="ECO:0000256" key="4">
    <source>
        <dbReference type="ARBA" id="ARBA00022679"/>
    </source>
</evidence>
<dbReference type="SUPFAM" id="SSF158472">
    <property type="entry name" value="HAMP domain-like"/>
    <property type="match status" value="1"/>
</dbReference>
<dbReference type="PANTHER" id="PTHR34220:SF11">
    <property type="entry name" value="SENSOR PROTEIN KINASE HPTS"/>
    <property type="match status" value="1"/>
</dbReference>
<dbReference type="InterPro" id="IPR050640">
    <property type="entry name" value="Bact_2-comp_sensor_kinase"/>
</dbReference>
<dbReference type="PROSITE" id="PS50885">
    <property type="entry name" value="HAMP"/>
    <property type="match status" value="1"/>
</dbReference>
<keyword evidence="2" id="KW-1003">Cell membrane</keyword>
<evidence type="ECO:0000256" key="8">
    <source>
        <dbReference type="ARBA" id="ARBA00022840"/>
    </source>
</evidence>
<keyword evidence="10" id="KW-0902">Two-component regulatory system</keyword>
<evidence type="ECO:0000259" key="14">
    <source>
        <dbReference type="PROSITE" id="PS50885"/>
    </source>
</evidence>
<evidence type="ECO:0000256" key="13">
    <source>
        <dbReference type="SAM" id="Phobius"/>
    </source>
</evidence>
<keyword evidence="11 13" id="KW-0472">Membrane</keyword>
<evidence type="ECO:0000256" key="12">
    <source>
        <dbReference type="SAM" id="MobiDB-lite"/>
    </source>
</evidence>
<dbReference type="Pfam" id="PF00672">
    <property type="entry name" value="HAMP"/>
    <property type="match status" value="1"/>
</dbReference>
<evidence type="ECO:0000256" key="9">
    <source>
        <dbReference type="ARBA" id="ARBA00022989"/>
    </source>
</evidence>
<name>A0A2W1NYG2_PAEXE</name>
<keyword evidence="6" id="KW-0547">Nucleotide-binding</keyword>
<dbReference type="EMBL" id="NHRJ02000006">
    <property type="protein sequence ID" value="PZE20562.1"/>
    <property type="molecule type" value="Genomic_DNA"/>
</dbReference>
<sequence>MTFFQTLRFKLTIIYLLTIVAPFIVLALAMPYYSEGILKNETQKLTAGTLNALTRNLHTYMDDLERLTASPYLNDNVIQALKYKAGGHYRTASAYDKLQTDRALTGTLPNYLINTREDILSTIIISTDGQAYLTSKHNAMELVPNFPFSSQDWYKQAVDSDGRVAFISSHPQSYLINQGSRQVFSVARLIKDPDSRRPLAVILADADTKVLEKITRDITFNVSSIVVILDQNRNVIYANKPLTAALQAQLTNGDHPVSDRTAYVTVSRTLTPADWEIVVLLSNNEIKSKVRWTYIVAVLLSVGGLFVTFFVFLYFTRWIVNPFRQMNTVMNQVKKGNLDTRYVPEGSDEIARLGESFNSMIAQLNELINKEYKAVLAQRDAEYRALQSQIQPHFLYNTLNCFIGLNRAGDTKQLENAIFSLSGMLRYILQENQWATIENEFLFLQKYGMLQQTRFQERLTIHVSYDTEAADFPIPKLLVQPLVENAIIHGVEPDDKANLVTVHATTRRVGEQSFVVIEISDNGLGFDARGAAGPRHSGAEAAAALPQADGCPAVGQPRSGGGTAAGQPRASSAAATAVPQADGCPAVGQPRSGGGTSAGQPRASSEATAAAPRTVVHAAAVQPPSPGDMRKEPSQSDGRARHVPRPHTGLPNVEARLKLAYPDAVMHIASTMGAGTRVTITIPKGEEQHERVIG</sequence>
<feature type="transmembrane region" description="Helical" evidence="13">
    <location>
        <begin position="292"/>
        <end position="316"/>
    </location>
</feature>
<proteinExistence type="predicted"/>
<gene>
    <name evidence="15" type="ORF">CBW46_012380</name>
</gene>
<evidence type="ECO:0000256" key="11">
    <source>
        <dbReference type="ARBA" id="ARBA00023136"/>
    </source>
</evidence>
<keyword evidence="3" id="KW-0597">Phosphoprotein</keyword>
<dbReference type="Proteomes" id="UP000214746">
    <property type="component" value="Unassembled WGS sequence"/>
</dbReference>
<dbReference type="PANTHER" id="PTHR34220">
    <property type="entry name" value="SENSOR HISTIDINE KINASE YPDA"/>
    <property type="match status" value="1"/>
</dbReference>
<comment type="caution">
    <text evidence="15">The sequence shown here is derived from an EMBL/GenBank/DDBJ whole genome shotgun (WGS) entry which is preliminary data.</text>
</comment>
<feature type="compositionally biased region" description="Basic and acidic residues" evidence="12">
    <location>
        <begin position="628"/>
        <end position="640"/>
    </location>
</feature>
<evidence type="ECO:0000256" key="6">
    <source>
        <dbReference type="ARBA" id="ARBA00022741"/>
    </source>
</evidence>
<reference evidence="15" key="1">
    <citation type="submission" date="2018-06" db="EMBL/GenBank/DDBJ databases">
        <title>Paenibacillus xerothermodurans sp. nov. an extremely dry heat resistant spore forming bacterium isolated from the soil of Cape Canaveral, Florida.</title>
        <authorList>
            <person name="Seuylemezian A."/>
            <person name="Kaur N."/>
            <person name="Patil P."/>
            <person name="Patil P."/>
            <person name="Mayilraj S."/>
            <person name="Vaishampayan P."/>
        </authorList>
    </citation>
    <scope>NUCLEOTIDE SEQUENCE [LARGE SCALE GENOMIC DNA]</scope>
    <source>
        <strain evidence="15">ATCC 27380</strain>
    </source>
</reference>
<dbReference type="GO" id="GO:0000155">
    <property type="term" value="F:phosphorelay sensor kinase activity"/>
    <property type="evidence" value="ECO:0007669"/>
    <property type="project" value="InterPro"/>
</dbReference>
<dbReference type="InterPro" id="IPR010559">
    <property type="entry name" value="Sig_transdc_His_kin_internal"/>
</dbReference>
<evidence type="ECO:0000313" key="16">
    <source>
        <dbReference type="Proteomes" id="UP000214746"/>
    </source>
</evidence>
<keyword evidence="16" id="KW-1185">Reference proteome</keyword>
<feature type="compositionally biased region" description="Low complexity" evidence="12">
    <location>
        <begin position="607"/>
        <end position="621"/>
    </location>
</feature>
<dbReference type="Gene3D" id="3.30.450.20">
    <property type="entry name" value="PAS domain"/>
    <property type="match status" value="2"/>
</dbReference>
<dbReference type="InterPro" id="IPR033479">
    <property type="entry name" value="dCache_1"/>
</dbReference>
<dbReference type="AlphaFoldDB" id="A0A2W1NYG2"/>
<keyword evidence="7" id="KW-0418">Kinase</keyword>
<dbReference type="InterPro" id="IPR003660">
    <property type="entry name" value="HAMP_dom"/>
</dbReference>